<gene>
    <name evidence="2" type="ORF">M72_03811</name>
</gene>
<keyword evidence="1" id="KW-0812">Transmembrane</keyword>
<dbReference type="Proteomes" id="UP000049979">
    <property type="component" value="Unassembled WGS sequence"/>
</dbReference>
<feature type="transmembrane region" description="Helical" evidence="1">
    <location>
        <begin position="111"/>
        <end position="133"/>
    </location>
</feature>
<dbReference type="EMBL" id="CVRR01000005">
    <property type="protein sequence ID" value="CRL34059.1"/>
    <property type="molecule type" value="Genomic_DNA"/>
</dbReference>
<feature type="transmembrane region" description="Helical" evidence="1">
    <location>
        <begin position="145"/>
        <end position="163"/>
    </location>
</feature>
<dbReference type="RefSeq" id="WP_008397014.1">
    <property type="nucleotide sequence ID" value="NZ_CP173697.1"/>
</dbReference>
<feature type="transmembrane region" description="Helical" evidence="1">
    <location>
        <begin position="170"/>
        <end position="191"/>
    </location>
</feature>
<feature type="transmembrane region" description="Helical" evidence="1">
    <location>
        <begin position="238"/>
        <end position="260"/>
    </location>
</feature>
<proteinExistence type="predicted"/>
<evidence type="ECO:0000256" key="1">
    <source>
        <dbReference type="SAM" id="Phobius"/>
    </source>
</evidence>
<keyword evidence="3" id="KW-1185">Reference proteome</keyword>
<keyword evidence="1" id="KW-0472">Membrane</keyword>
<sequence length="266" mass="31370">MKLYKKKILNVNVGKCLLVSLITFVIRYFYANVYLGFHNSLVTITEGVRSQIYFGGILIDHSFDLISLSFFAILFILEICYLTMDLFNDANDNMVILLPRYGKKHIIYKDILIKMILRDCIVVVSDYLFFLFVEHTSNGLEDFKVIFMLLIEIFHLQMISYLFSFWKDSIIGYIVAFIVFFIPVMVCGFYFSMGNVIWKIWHYSLLHIPLFNWHNKLIIYYVEENYEWTTSNIDLLNFKSSCLISVISSAVLVWIGKFLCEKKQIL</sequence>
<name>A0A0M6WDD9_9FIRM</name>
<protein>
    <submittedName>
        <fullName evidence="2">Uncharacterized protein</fullName>
    </submittedName>
</protein>
<dbReference type="GeneID" id="303259016"/>
<evidence type="ECO:0000313" key="3">
    <source>
        <dbReference type="Proteomes" id="UP000049979"/>
    </source>
</evidence>
<dbReference type="OrthoDB" id="2025230at2"/>
<keyword evidence="1" id="KW-1133">Transmembrane helix</keyword>
<feature type="transmembrane region" description="Helical" evidence="1">
    <location>
        <begin position="65"/>
        <end position="84"/>
    </location>
</feature>
<evidence type="ECO:0000313" key="2">
    <source>
        <dbReference type="EMBL" id="CRL34059.1"/>
    </source>
</evidence>
<feature type="transmembrane region" description="Helical" evidence="1">
    <location>
        <begin position="12"/>
        <end position="30"/>
    </location>
</feature>
<organism evidence="2 3">
    <name type="scientific">Roseburia faecis</name>
    <dbReference type="NCBI Taxonomy" id="301302"/>
    <lineage>
        <taxon>Bacteria</taxon>
        <taxon>Bacillati</taxon>
        <taxon>Bacillota</taxon>
        <taxon>Clostridia</taxon>
        <taxon>Lachnospirales</taxon>
        <taxon>Lachnospiraceae</taxon>
        <taxon>Roseburia</taxon>
    </lineage>
</organism>
<dbReference type="AlphaFoldDB" id="A0A0M6WDD9"/>
<accession>A0A0M6WDD9</accession>
<reference evidence="3" key="1">
    <citation type="submission" date="2015-05" db="EMBL/GenBank/DDBJ databases">
        <authorList>
            <consortium name="Pathogen Informatics"/>
        </authorList>
    </citation>
    <scope>NUCLEOTIDE SEQUENCE [LARGE SCALE GENOMIC DNA]</scope>
    <source>
        <strain evidence="3">M72</strain>
    </source>
</reference>